<dbReference type="AlphaFoldDB" id="A0ABD1ZXA1"/>
<keyword evidence="3" id="KW-1185">Reference proteome</keyword>
<protein>
    <submittedName>
        <fullName evidence="2">Uncharacterized protein</fullName>
    </submittedName>
</protein>
<sequence>MMQLRSRNDFHLSKIYVKLEWKGRQTPFRNPRLSLLECHLRKHESKERRHSRDERGDPPFSGERPNNFPFLFKPENQEQPTTRDKTTEILGSYCFPSKGVVLTYTPKDDVMRIDVDDRLIRQPMKRVTGRASNQVGCH</sequence>
<evidence type="ECO:0000313" key="2">
    <source>
        <dbReference type="EMBL" id="KAL2712100.1"/>
    </source>
</evidence>
<dbReference type="EMBL" id="JAUDFV010000167">
    <property type="protein sequence ID" value="KAL2712100.1"/>
    <property type="molecule type" value="Genomic_DNA"/>
</dbReference>
<accession>A0ABD1ZXA1</accession>
<feature type="compositionally biased region" description="Basic and acidic residues" evidence="1">
    <location>
        <begin position="44"/>
        <end position="57"/>
    </location>
</feature>
<name>A0ABD1ZXA1_VESSQ</name>
<evidence type="ECO:0000313" key="3">
    <source>
        <dbReference type="Proteomes" id="UP001607302"/>
    </source>
</evidence>
<dbReference type="Proteomes" id="UP001607302">
    <property type="component" value="Unassembled WGS sequence"/>
</dbReference>
<proteinExistence type="predicted"/>
<evidence type="ECO:0000256" key="1">
    <source>
        <dbReference type="SAM" id="MobiDB-lite"/>
    </source>
</evidence>
<gene>
    <name evidence="2" type="ORF">V1478_018335</name>
</gene>
<reference evidence="2 3" key="1">
    <citation type="journal article" date="2024" name="Ann. Entomol. Soc. Am.">
        <title>Genomic analyses of the southern and eastern yellowjacket wasps (Hymenoptera: Vespidae) reveal evolutionary signatures of social life.</title>
        <authorList>
            <person name="Catto M.A."/>
            <person name="Caine P.B."/>
            <person name="Orr S.E."/>
            <person name="Hunt B.G."/>
            <person name="Goodisman M.A.D."/>
        </authorList>
    </citation>
    <scope>NUCLEOTIDE SEQUENCE [LARGE SCALE GENOMIC DNA]</scope>
    <source>
        <strain evidence="2">233</strain>
        <tissue evidence="2">Head and thorax</tissue>
    </source>
</reference>
<organism evidence="2 3">
    <name type="scientific">Vespula squamosa</name>
    <name type="common">Southern yellow jacket</name>
    <name type="synonym">Wasp</name>
    <dbReference type="NCBI Taxonomy" id="30214"/>
    <lineage>
        <taxon>Eukaryota</taxon>
        <taxon>Metazoa</taxon>
        <taxon>Ecdysozoa</taxon>
        <taxon>Arthropoda</taxon>
        <taxon>Hexapoda</taxon>
        <taxon>Insecta</taxon>
        <taxon>Pterygota</taxon>
        <taxon>Neoptera</taxon>
        <taxon>Endopterygota</taxon>
        <taxon>Hymenoptera</taxon>
        <taxon>Apocrita</taxon>
        <taxon>Aculeata</taxon>
        <taxon>Vespoidea</taxon>
        <taxon>Vespidae</taxon>
        <taxon>Vespinae</taxon>
        <taxon>Vespula</taxon>
    </lineage>
</organism>
<comment type="caution">
    <text evidence="2">The sequence shown here is derived from an EMBL/GenBank/DDBJ whole genome shotgun (WGS) entry which is preliminary data.</text>
</comment>
<feature type="region of interest" description="Disordered" evidence="1">
    <location>
        <begin position="41"/>
        <end position="82"/>
    </location>
</feature>